<keyword evidence="12" id="KW-1185">Reference proteome</keyword>
<dbReference type="PANTHER" id="PTHR13713:SF57">
    <property type="entry name" value="CMP-N-ACETYLNEURAMINATE-BETA-GALACTOSAMIDE-ALPHA-2,3-SIALYLTRANSFERASE 4"/>
    <property type="match status" value="1"/>
</dbReference>
<feature type="non-terminal residue" evidence="11">
    <location>
        <position position="138"/>
    </location>
</feature>
<keyword evidence="5" id="KW-0812">Transmembrane</keyword>
<reference evidence="11" key="1">
    <citation type="submission" date="2023-05" db="EMBL/GenBank/DDBJ databases">
        <authorList>
            <person name="Stuckert A."/>
        </authorList>
    </citation>
    <scope>NUCLEOTIDE SEQUENCE</scope>
</reference>
<feature type="non-terminal residue" evidence="11">
    <location>
        <position position="1"/>
    </location>
</feature>
<evidence type="ECO:0000256" key="5">
    <source>
        <dbReference type="ARBA" id="ARBA00022692"/>
    </source>
</evidence>
<evidence type="ECO:0000256" key="6">
    <source>
        <dbReference type="ARBA" id="ARBA00022968"/>
    </source>
</evidence>
<comment type="similarity">
    <text evidence="2">Belongs to the glycosyltransferase 29 family.</text>
</comment>
<dbReference type="Gene3D" id="3.90.1480.20">
    <property type="entry name" value="Glycosyl transferase family 29"/>
    <property type="match status" value="1"/>
</dbReference>
<dbReference type="InterPro" id="IPR051142">
    <property type="entry name" value="Glycosyltransferase_29"/>
</dbReference>
<keyword evidence="4" id="KW-0808">Transferase</keyword>
<protein>
    <submittedName>
        <fullName evidence="11">Uncharacterized protein</fullName>
    </submittedName>
</protein>
<evidence type="ECO:0000256" key="10">
    <source>
        <dbReference type="ARBA" id="ARBA00023180"/>
    </source>
</evidence>
<sequence length="138" mass="15618">DQYIAGTCSPGYVASRASAVISNYSNDHPVFLQLSDYFWVTKQSKYSLPYGTKDSEDEIMQVLAATNHYHIPIELERLQCKSCIVVGSGYRLKNSSLGDQINTYDIVIRMNDAPVHKYENDVGNKTTLRFFYPESAFS</sequence>
<keyword evidence="7" id="KW-1133">Transmembrane helix</keyword>
<keyword evidence="6" id="KW-0735">Signal-anchor</keyword>
<dbReference type="EMBL" id="CATNWA010014298">
    <property type="protein sequence ID" value="CAI9570210.1"/>
    <property type="molecule type" value="Genomic_DNA"/>
</dbReference>
<evidence type="ECO:0000256" key="7">
    <source>
        <dbReference type="ARBA" id="ARBA00022989"/>
    </source>
</evidence>
<keyword evidence="8" id="KW-0333">Golgi apparatus</keyword>
<dbReference type="Proteomes" id="UP001162483">
    <property type="component" value="Unassembled WGS sequence"/>
</dbReference>
<evidence type="ECO:0000313" key="11">
    <source>
        <dbReference type="EMBL" id="CAI9570210.1"/>
    </source>
</evidence>
<dbReference type="InterPro" id="IPR001675">
    <property type="entry name" value="Glyco_trans_29"/>
</dbReference>
<dbReference type="Pfam" id="PF00777">
    <property type="entry name" value="Glyco_transf_29"/>
    <property type="match status" value="1"/>
</dbReference>
<keyword evidence="3" id="KW-0328">Glycosyltransferase</keyword>
<evidence type="ECO:0000256" key="2">
    <source>
        <dbReference type="ARBA" id="ARBA00006003"/>
    </source>
</evidence>
<proteinExistence type="inferred from homology"/>
<accession>A0ABN9DE93</accession>
<evidence type="ECO:0000256" key="3">
    <source>
        <dbReference type="ARBA" id="ARBA00022676"/>
    </source>
</evidence>
<dbReference type="PANTHER" id="PTHR13713">
    <property type="entry name" value="SIALYLTRANSFERASE"/>
    <property type="match status" value="1"/>
</dbReference>
<name>A0ABN9DE93_9NEOB</name>
<comment type="subcellular location">
    <subcellularLocation>
        <location evidence="1">Golgi apparatus membrane</location>
        <topology evidence="1">Single-pass type II membrane protein</topology>
    </subcellularLocation>
</comment>
<evidence type="ECO:0000256" key="8">
    <source>
        <dbReference type="ARBA" id="ARBA00023034"/>
    </source>
</evidence>
<gene>
    <name evidence="11" type="ORF">SPARVUS_LOCUS7065120</name>
</gene>
<evidence type="ECO:0000256" key="9">
    <source>
        <dbReference type="ARBA" id="ARBA00023136"/>
    </source>
</evidence>
<dbReference type="InterPro" id="IPR038578">
    <property type="entry name" value="GT29-like_sf"/>
</dbReference>
<evidence type="ECO:0000256" key="1">
    <source>
        <dbReference type="ARBA" id="ARBA00004323"/>
    </source>
</evidence>
<evidence type="ECO:0000313" key="12">
    <source>
        <dbReference type="Proteomes" id="UP001162483"/>
    </source>
</evidence>
<comment type="caution">
    <text evidence="11">The sequence shown here is derived from an EMBL/GenBank/DDBJ whole genome shotgun (WGS) entry which is preliminary data.</text>
</comment>
<keyword evidence="10" id="KW-0325">Glycoprotein</keyword>
<organism evidence="11 12">
    <name type="scientific">Staurois parvus</name>
    <dbReference type="NCBI Taxonomy" id="386267"/>
    <lineage>
        <taxon>Eukaryota</taxon>
        <taxon>Metazoa</taxon>
        <taxon>Chordata</taxon>
        <taxon>Craniata</taxon>
        <taxon>Vertebrata</taxon>
        <taxon>Euteleostomi</taxon>
        <taxon>Amphibia</taxon>
        <taxon>Batrachia</taxon>
        <taxon>Anura</taxon>
        <taxon>Neobatrachia</taxon>
        <taxon>Ranoidea</taxon>
        <taxon>Ranidae</taxon>
        <taxon>Staurois</taxon>
    </lineage>
</organism>
<keyword evidence="9" id="KW-0472">Membrane</keyword>
<evidence type="ECO:0000256" key="4">
    <source>
        <dbReference type="ARBA" id="ARBA00022679"/>
    </source>
</evidence>